<dbReference type="InterPro" id="IPR006680">
    <property type="entry name" value="Amidohydro-rel"/>
</dbReference>
<dbReference type="PANTHER" id="PTHR43135:SF3">
    <property type="entry name" value="ALPHA-D-RIBOSE 1-METHYLPHOSPHONATE 5-TRIPHOSPHATE DIPHOSPHATASE"/>
    <property type="match status" value="1"/>
</dbReference>
<sequence length="177" mass="19520">MMNGIVVRFIPRIQSERRGERERFHDGICPLVDLVIGRPWVPRRRTARSAASVRLCALAGVDVVYHTSFAAREMRRCGTRVLPGGDYGFAWTPHGTYAGDLAHFVNLFGYTAKESLLAATALGGEMMGYPETLGKVQPGYYADVILVDGDPLEDIEIFQDRSGCILSSSTATFTRMS</sequence>
<dbReference type="InterPro" id="IPR011059">
    <property type="entry name" value="Metal-dep_hydrolase_composite"/>
</dbReference>
<dbReference type="Gene3D" id="2.30.40.10">
    <property type="entry name" value="Urease, subunit C, domain 1"/>
    <property type="match status" value="1"/>
</dbReference>
<dbReference type="Proteomes" id="UP000054516">
    <property type="component" value="Unassembled WGS sequence"/>
</dbReference>
<proteinExistence type="predicted"/>
<name>A0A1W2TJ76_ROSNE</name>
<dbReference type="Pfam" id="PF01979">
    <property type="entry name" value="Amidohydro_1"/>
    <property type="match status" value="1"/>
</dbReference>
<dbReference type="EMBL" id="DF977475">
    <property type="protein sequence ID" value="GAP88258.2"/>
    <property type="molecule type" value="Genomic_DNA"/>
</dbReference>
<dbReference type="STRING" id="77044.A0A1W2TJ76"/>
<gene>
    <name evidence="2" type="ORF">SAMD00023353_3000530</name>
</gene>
<keyword evidence="3" id="KW-1185">Reference proteome</keyword>
<reference evidence="2" key="1">
    <citation type="submission" date="2016-03" db="EMBL/GenBank/DDBJ databases">
        <title>Draft genome sequence of Rosellinia necatrix.</title>
        <authorList>
            <person name="Kanematsu S."/>
        </authorList>
    </citation>
    <scope>NUCLEOTIDE SEQUENCE [LARGE SCALE GENOMIC DNA]</scope>
    <source>
        <strain evidence="2">W97</strain>
    </source>
</reference>
<protein>
    <submittedName>
        <fullName evidence="2">Putative amidohydrolase protein</fullName>
    </submittedName>
</protein>
<dbReference type="SUPFAM" id="SSF51556">
    <property type="entry name" value="Metallo-dependent hydrolases"/>
    <property type="match status" value="1"/>
</dbReference>
<accession>A0A1W2TJ76</accession>
<dbReference type="InterPro" id="IPR051781">
    <property type="entry name" value="Metallo-dep_Hydrolase"/>
</dbReference>
<evidence type="ECO:0000259" key="1">
    <source>
        <dbReference type="Pfam" id="PF01979"/>
    </source>
</evidence>
<evidence type="ECO:0000313" key="2">
    <source>
        <dbReference type="EMBL" id="GAP88258.2"/>
    </source>
</evidence>
<dbReference type="AlphaFoldDB" id="A0A1W2TJ76"/>
<dbReference type="OrthoDB" id="194468at2759"/>
<keyword evidence="2" id="KW-0378">Hydrolase</keyword>
<evidence type="ECO:0000313" key="3">
    <source>
        <dbReference type="Proteomes" id="UP000054516"/>
    </source>
</evidence>
<feature type="domain" description="Amidohydrolase-related" evidence="1">
    <location>
        <begin position="108"/>
        <end position="157"/>
    </location>
</feature>
<dbReference type="PANTHER" id="PTHR43135">
    <property type="entry name" value="ALPHA-D-RIBOSE 1-METHYLPHOSPHONATE 5-TRIPHOSPHATE DIPHOSPHATASE"/>
    <property type="match status" value="1"/>
</dbReference>
<organism evidence="2">
    <name type="scientific">Rosellinia necatrix</name>
    <name type="common">White root-rot fungus</name>
    <dbReference type="NCBI Taxonomy" id="77044"/>
    <lineage>
        <taxon>Eukaryota</taxon>
        <taxon>Fungi</taxon>
        <taxon>Dikarya</taxon>
        <taxon>Ascomycota</taxon>
        <taxon>Pezizomycotina</taxon>
        <taxon>Sordariomycetes</taxon>
        <taxon>Xylariomycetidae</taxon>
        <taxon>Xylariales</taxon>
        <taxon>Xylariaceae</taxon>
        <taxon>Rosellinia</taxon>
    </lineage>
</organism>
<dbReference type="InterPro" id="IPR032466">
    <property type="entry name" value="Metal_Hydrolase"/>
</dbReference>
<dbReference type="GO" id="GO:0016810">
    <property type="term" value="F:hydrolase activity, acting on carbon-nitrogen (but not peptide) bonds"/>
    <property type="evidence" value="ECO:0007669"/>
    <property type="project" value="InterPro"/>
</dbReference>